<dbReference type="InterPro" id="IPR050250">
    <property type="entry name" value="Macrolide_Exporter_MacB"/>
</dbReference>
<dbReference type="OrthoDB" id="9770036at2"/>
<evidence type="ECO:0000313" key="11">
    <source>
        <dbReference type="Proteomes" id="UP000283523"/>
    </source>
</evidence>
<dbReference type="AlphaFoldDB" id="A0A418M2E3"/>
<feature type="transmembrane region" description="Helical" evidence="7">
    <location>
        <begin position="21"/>
        <end position="46"/>
    </location>
</feature>
<evidence type="ECO:0000259" key="8">
    <source>
        <dbReference type="Pfam" id="PF02687"/>
    </source>
</evidence>
<evidence type="ECO:0000256" key="4">
    <source>
        <dbReference type="ARBA" id="ARBA00022989"/>
    </source>
</evidence>
<dbReference type="PANTHER" id="PTHR30572">
    <property type="entry name" value="MEMBRANE COMPONENT OF TRANSPORTER-RELATED"/>
    <property type="match status" value="1"/>
</dbReference>
<reference evidence="10 11" key="1">
    <citation type="submission" date="2018-08" db="EMBL/GenBank/DDBJ databases">
        <title>Fibrisoma montanum sp. nov., isolated from Danxia mountain soil.</title>
        <authorList>
            <person name="Huang Y."/>
        </authorList>
    </citation>
    <scope>NUCLEOTIDE SEQUENCE [LARGE SCALE GENOMIC DNA]</scope>
    <source>
        <strain evidence="10 11">HYT19</strain>
    </source>
</reference>
<name>A0A418M2E3_9BACT</name>
<proteinExistence type="inferred from homology"/>
<feature type="transmembrane region" description="Helical" evidence="7">
    <location>
        <begin position="373"/>
        <end position="395"/>
    </location>
</feature>
<feature type="transmembrane region" description="Helical" evidence="7">
    <location>
        <begin position="328"/>
        <end position="361"/>
    </location>
</feature>
<evidence type="ECO:0000259" key="9">
    <source>
        <dbReference type="Pfam" id="PF12704"/>
    </source>
</evidence>
<feature type="domain" description="MacB-like periplasmic core" evidence="9">
    <location>
        <begin position="25"/>
        <end position="247"/>
    </location>
</feature>
<evidence type="ECO:0000256" key="3">
    <source>
        <dbReference type="ARBA" id="ARBA00022692"/>
    </source>
</evidence>
<evidence type="ECO:0000256" key="6">
    <source>
        <dbReference type="ARBA" id="ARBA00038076"/>
    </source>
</evidence>
<evidence type="ECO:0000256" key="5">
    <source>
        <dbReference type="ARBA" id="ARBA00023136"/>
    </source>
</evidence>
<comment type="caution">
    <text evidence="10">The sequence shown here is derived from an EMBL/GenBank/DDBJ whole genome shotgun (WGS) entry which is preliminary data.</text>
</comment>
<evidence type="ECO:0000313" key="10">
    <source>
        <dbReference type="EMBL" id="RIV19825.1"/>
    </source>
</evidence>
<keyword evidence="5 7" id="KW-0472">Membrane</keyword>
<comment type="similarity">
    <text evidence="6">Belongs to the ABC-4 integral membrane protein family.</text>
</comment>
<dbReference type="Proteomes" id="UP000283523">
    <property type="component" value="Unassembled WGS sequence"/>
</dbReference>
<evidence type="ECO:0000256" key="7">
    <source>
        <dbReference type="SAM" id="Phobius"/>
    </source>
</evidence>
<gene>
    <name evidence="10" type="ORF">DYU11_23140</name>
</gene>
<keyword evidence="3 7" id="KW-0812">Transmembrane</keyword>
<dbReference type="PANTHER" id="PTHR30572:SF4">
    <property type="entry name" value="ABC TRANSPORTER PERMEASE YTRF"/>
    <property type="match status" value="1"/>
</dbReference>
<sequence>MVSRKNVFISFSLAQQNIRARLFHTLLSVLGIVIGVAALVAILSLIDGMEKYAQEQITNTTDLKSIFARTEAYQQTDNIWVKKDSYAYLDYNRFKQLRASLPLPAQSSLRVSQSHLVRLTGRTKPVGARINGIASPYPTRTNIAYGRYVTEADVAAASQVAFVNQNFARQMLGGQSPKALLGKTLTVADKTLTIVGVLEPQQPDPKVAEIFMPITLFSPAEIRESPPVFVAEADEVTAVPALKTHIEKWLKQQFRNQSSDFKVDTNELRVQQAAQGFLVFRVVMGLIVGISVLVGGIGVMNVLLISVTERTVEIGVRKAMGAKKRDILYQFLAESITVSLFGSFLGLVLGMLATLVFIPIIKAVTNVPFQAAYTLNTFLIISVVAIVVGIVFGTYPALRAARLDPVEAMRRE</sequence>
<dbReference type="EMBL" id="QXED01000007">
    <property type="protein sequence ID" value="RIV19825.1"/>
    <property type="molecule type" value="Genomic_DNA"/>
</dbReference>
<organism evidence="10 11">
    <name type="scientific">Fibrisoma montanum</name>
    <dbReference type="NCBI Taxonomy" id="2305895"/>
    <lineage>
        <taxon>Bacteria</taxon>
        <taxon>Pseudomonadati</taxon>
        <taxon>Bacteroidota</taxon>
        <taxon>Cytophagia</taxon>
        <taxon>Cytophagales</taxon>
        <taxon>Spirosomataceae</taxon>
        <taxon>Fibrisoma</taxon>
    </lineage>
</organism>
<dbReference type="InterPro" id="IPR025857">
    <property type="entry name" value="MacB_PCD"/>
</dbReference>
<dbReference type="GO" id="GO:0022857">
    <property type="term" value="F:transmembrane transporter activity"/>
    <property type="evidence" value="ECO:0007669"/>
    <property type="project" value="TreeGrafter"/>
</dbReference>
<evidence type="ECO:0000256" key="1">
    <source>
        <dbReference type="ARBA" id="ARBA00004651"/>
    </source>
</evidence>
<keyword evidence="2" id="KW-1003">Cell membrane</keyword>
<dbReference type="Pfam" id="PF12704">
    <property type="entry name" value="MacB_PCD"/>
    <property type="match status" value="1"/>
</dbReference>
<evidence type="ECO:0000256" key="2">
    <source>
        <dbReference type="ARBA" id="ARBA00022475"/>
    </source>
</evidence>
<keyword evidence="11" id="KW-1185">Reference proteome</keyword>
<dbReference type="GO" id="GO:0005886">
    <property type="term" value="C:plasma membrane"/>
    <property type="evidence" value="ECO:0007669"/>
    <property type="project" value="UniProtKB-SubCell"/>
</dbReference>
<protein>
    <submittedName>
        <fullName evidence="10">ABC transporter permease</fullName>
    </submittedName>
</protein>
<accession>A0A418M2E3</accession>
<feature type="transmembrane region" description="Helical" evidence="7">
    <location>
        <begin position="278"/>
        <end position="307"/>
    </location>
</feature>
<keyword evidence="4 7" id="KW-1133">Transmembrane helix</keyword>
<dbReference type="RefSeq" id="WP_119670111.1">
    <property type="nucleotide sequence ID" value="NZ_QXED01000007.1"/>
</dbReference>
<feature type="domain" description="ABC3 transporter permease C-terminal" evidence="8">
    <location>
        <begin position="286"/>
        <end position="405"/>
    </location>
</feature>
<comment type="subcellular location">
    <subcellularLocation>
        <location evidence="1">Cell membrane</location>
        <topology evidence="1">Multi-pass membrane protein</topology>
    </subcellularLocation>
</comment>
<dbReference type="Pfam" id="PF02687">
    <property type="entry name" value="FtsX"/>
    <property type="match status" value="1"/>
</dbReference>
<dbReference type="InterPro" id="IPR003838">
    <property type="entry name" value="ABC3_permease_C"/>
</dbReference>